<comment type="caution">
    <text evidence="1">The sequence shown here is derived from an EMBL/GenBank/DDBJ whole genome shotgun (WGS) entry which is preliminary data.</text>
</comment>
<name>A0ABD5QBF1_9EURY</name>
<accession>A0ABD5QBF1</accession>
<evidence type="ECO:0000313" key="1">
    <source>
        <dbReference type="EMBL" id="MFC4986897.1"/>
    </source>
</evidence>
<keyword evidence="2" id="KW-1185">Reference proteome</keyword>
<gene>
    <name evidence="1" type="ORF">ACFPFO_03750</name>
</gene>
<organism evidence="1 2">
    <name type="scientific">Saliphagus infecundisoli</name>
    <dbReference type="NCBI Taxonomy" id="1849069"/>
    <lineage>
        <taxon>Archaea</taxon>
        <taxon>Methanobacteriati</taxon>
        <taxon>Methanobacteriota</taxon>
        <taxon>Stenosarchaea group</taxon>
        <taxon>Halobacteria</taxon>
        <taxon>Halobacteriales</taxon>
        <taxon>Natrialbaceae</taxon>
        <taxon>Saliphagus</taxon>
    </lineage>
</organism>
<dbReference type="Proteomes" id="UP001595925">
    <property type="component" value="Unassembled WGS sequence"/>
</dbReference>
<reference evidence="1 2" key="1">
    <citation type="journal article" date="2019" name="Int. J. Syst. Evol. Microbiol.">
        <title>The Global Catalogue of Microorganisms (GCM) 10K type strain sequencing project: providing services to taxonomists for standard genome sequencing and annotation.</title>
        <authorList>
            <consortium name="The Broad Institute Genomics Platform"/>
            <consortium name="The Broad Institute Genome Sequencing Center for Infectious Disease"/>
            <person name="Wu L."/>
            <person name="Ma J."/>
        </authorList>
    </citation>
    <scope>NUCLEOTIDE SEQUENCE [LARGE SCALE GENOMIC DNA]</scope>
    <source>
        <strain evidence="1 2">CGMCC 1.15824</strain>
    </source>
</reference>
<evidence type="ECO:0000313" key="2">
    <source>
        <dbReference type="Proteomes" id="UP001595925"/>
    </source>
</evidence>
<sequence>MGVEYGGIVEQLADEFIKYPIEFGTEADLRVHLYNSLVDTLAERGEEMATVQNPRLVGDTKSYKQSYKDVVEKRFQERGEIERVRLNASVGKRTKFDIIVFNGTVNNSVEWVRSGSKRFSNDDLGAAFGIKFIKNKCYPPTKCSVNSDELLKMDLEELQSILNTDENSLLGEFEKLHSLPDSVDTFFILVSNNNYLFADPLAESEESETKKQRVGMAAREWLRDKAGDITILYIHPRGKTWIS</sequence>
<dbReference type="EMBL" id="JBHSJG010000012">
    <property type="protein sequence ID" value="MFC4986897.1"/>
    <property type="molecule type" value="Genomic_DNA"/>
</dbReference>
<proteinExistence type="predicted"/>
<dbReference type="AlphaFoldDB" id="A0ABD5QBF1"/>
<protein>
    <submittedName>
        <fullName evidence="1">Uncharacterized protein</fullName>
    </submittedName>
</protein>
<dbReference type="RefSeq" id="WP_224829127.1">
    <property type="nucleotide sequence ID" value="NZ_JAIVEF010000015.1"/>
</dbReference>